<gene>
    <name evidence="1" type="ORF">ZIOFF_019006</name>
</gene>
<evidence type="ECO:0000313" key="1">
    <source>
        <dbReference type="EMBL" id="KAG6521873.1"/>
    </source>
</evidence>
<comment type="caution">
    <text evidence="1">The sequence shown here is derived from an EMBL/GenBank/DDBJ whole genome shotgun (WGS) entry which is preliminary data.</text>
</comment>
<dbReference type="AlphaFoldDB" id="A0A8J5HH80"/>
<dbReference type="PANTHER" id="PTHR34451:SF7">
    <property type="entry name" value="PHD FINGER FAMILY PROTEIN"/>
    <property type="match status" value="1"/>
</dbReference>
<accession>A0A8J5HH80</accession>
<organism evidence="1 2">
    <name type="scientific">Zingiber officinale</name>
    <name type="common">Ginger</name>
    <name type="synonym">Amomum zingiber</name>
    <dbReference type="NCBI Taxonomy" id="94328"/>
    <lineage>
        <taxon>Eukaryota</taxon>
        <taxon>Viridiplantae</taxon>
        <taxon>Streptophyta</taxon>
        <taxon>Embryophyta</taxon>
        <taxon>Tracheophyta</taxon>
        <taxon>Spermatophyta</taxon>
        <taxon>Magnoliopsida</taxon>
        <taxon>Liliopsida</taxon>
        <taxon>Zingiberales</taxon>
        <taxon>Zingiberaceae</taxon>
        <taxon>Zingiber</taxon>
    </lineage>
</organism>
<reference evidence="1 2" key="1">
    <citation type="submission" date="2020-08" db="EMBL/GenBank/DDBJ databases">
        <title>Plant Genome Project.</title>
        <authorList>
            <person name="Zhang R.-G."/>
        </authorList>
    </citation>
    <scope>NUCLEOTIDE SEQUENCE [LARGE SCALE GENOMIC DNA]</scope>
    <source>
        <tissue evidence="1">Rhizome</tissue>
    </source>
</reference>
<proteinExistence type="predicted"/>
<dbReference type="EMBL" id="JACMSC010000005">
    <property type="protein sequence ID" value="KAG6521873.1"/>
    <property type="molecule type" value="Genomic_DNA"/>
</dbReference>
<protein>
    <submittedName>
        <fullName evidence="1">Uncharacterized protein</fullName>
    </submittedName>
</protein>
<keyword evidence="2" id="KW-1185">Reference proteome</keyword>
<evidence type="ECO:0000313" key="2">
    <source>
        <dbReference type="Proteomes" id="UP000734854"/>
    </source>
</evidence>
<sequence>MTTTAETKRNNPPAGCDDDICGVRDTWLLHHIRHRTVFRRLCTNCVLRYHPGCFCASCFDLLLDGGGCPVVRCSRCPSVSHAACLPDPAGPFFCSICSDAGSSATYFPLRAEKSLDIKSAKVLLAAAQLAAASMSRAASSAKADADRKVKEAAIARKRAREALERVTFLSKSEKEKKKSEADLTASLSSKPEVVDHKKKMPKLNNTVATMVAKIPNRERDRWMRFQEPIRVVQKQVQVNAEGKNNLDFMVEMQSHAKNVEAERRLISASHAPNALGQMERDERGALKRSQGGHVNDDVGASVASSLKRLTLNCCELVQIHEGQRDTMKLSKLVTYNESVKGSHLVPILCSLKMIGGLCTLDSMIDVHLLLLEIV</sequence>
<name>A0A8J5HH80_ZINOF</name>
<dbReference type="PANTHER" id="PTHR34451">
    <property type="entry name" value="PHD FINGER FAMILY PROTEIN"/>
    <property type="match status" value="1"/>
</dbReference>
<dbReference type="Proteomes" id="UP000734854">
    <property type="component" value="Unassembled WGS sequence"/>
</dbReference>